<evidence type="ECO:0007829" key="12">
    <source>
        <dbReference type="PDB" id="7O71"/>
    </source>
</evidence>
<evidence type="ECO:0007829" key="6">
    <source>
        <dbReference type="PDB" id="6RFQ"/>
    </source>
</evidence>
<reference evidence="2 4" key="1">
    <citation type="journal article" date="2016" name="PLoS ONE">
        <title>Sequence Assembly of Yarrowia lipolytica Strain W29/CLIB89 Shows Transposable Element Diversity.</title>
        <authorList>
            <person name="Magnan C."/>
            <person name="Yu J."/>
            <person name="Chang I."/>
            <person name="Jahn E."/>
            <person name="Kanomata Y."/>
            <person name="Wu J."/>
            <person name="Zeller M."/>
            <person name="Oakes M."/>
            <person name="Baldi P."/>
            <person name="Sandmeyer S."/>
        </authorList>
    </citation>
    <scope>NUCLEOTIDE SEQUENCE [LARGE SCALE GENOMIC DNA]</scope>
    <source>
        <strain evidence="2">CLIB89</strain>
        <strain evidence="4">CLIB89(W29)</strain>
    </source>
</reference>
<dbReference type="PDB" id="6RFQ">
    <property type="method" value="EM"/>
    <property type="resolution" value="3.30 A"/>
    <property type="chains" value="i=1-90"/>
</dbReference>
<dbReference type="EMDB" id="EMD-11969"/>
<dbReference type="Proteomes" id="UP000182444">
    <property type="component" value="Chromosome 1D"/>
</dbReference>
<dbReference type="VEuPathDB" id="FungiDB:YALI1_D22691g"/>
<dbReference type="PDBsum" id="6RFS"/>
<dbReference type="PDB" id="6YJ4">
    <property type="method" value="EM"/>
    <property type="resolution" value="2.70 A"/>
    <property type="chains" value="i=1-90"/>
</dbReference>
<evidence type="ECO:0007829" key="11">
    <source>
        <dbReference type="PDB" id="7O6Y"/>
    </source>
</evidence>
<dbReference type="EMDB" id="EMD-4873"/>
<dbReference type="PDB" id="7O71">
    <property type="method" value="EM"/>
    <property type="resolution" value="2.40 A"/>
    <property type="chains" value="i=1-90"/>
</dbReference>
<reference evidence="11 12" key="7">
    <citation type="journal article" date="2021" name="Sci. Adv.">
        <title>High-resolution structure and dynamics of mitochondrial complex I-Insights into the proton pumping mechanism.</title>
        <authorList>
            <person name="Parey K."/>
            <person name="Lasham J."/>
            <person name="Mills D.J."/>
            <person name="Djurabekova A."/>
            <person name="Haapanen O."/>
            <person name="Yoga E.G."/>
            <person name="Xie H."/>
            <person name="Kuhlbrandt W."/>
            <person name="Sharma V."/>
            <person name="Vonck J."/>
            <person name="Zickermann V."/>
        </authorList>
    </citation>
    <scope>STRUCTURE BY ELECTRON MICROSCOPY (2.40 ANGSTROMS)</scope>
</reference>
<dbReference type="OrthoDB" id="2100988at2759"/>
<dbReference type="PDB" id="6Y79">
    <property type="method" value="EM"/>
    <property type="resolution" value="2.96 A"/>
    <property type="chains" value="i=1-90"/>
</dbReference>
<reference evidence="10" key="6">
    <citation type="journal article" date="2021" name="J. Biol. Chem.">
        <title>A conserved arginine residue is critical for stabilizing the N2 FeS cluster in mitochondrial complex I.</title>
        <authorList>
            <person name="Hameedi M.A."/>
            <person name="Grba D.N."/>
            <person name="Richardson K.H."/>
            <person name="Jones A.J.Y."/>
            <person name="Song W."/>
            <person name="Roessler M.M."/>
            <person name="Wright J.J."/>
            <person name="Hirst J."/>
        </authorList>
    </citation>
    <scope>STRUCTURE BY ELECTRON MICROSCOPY (3.70 ANGSTROMS)</scope>
</reference>
<dbReference type="PDB" id="6RFS">
    <property type="method" value="EM"/>
    <property type="resolution" value="4.04 A"/>
    <property type="chains" value="i=1-90"/>
</dbReference>
<reference evidence="6 7" key="3">
    <citation type="journal article" date="2019" name="Sci. Adv.">
        <title>High-resolution cryo-EM structures of respiratory complex I: Mechanism, assembly, and disease.</title>
        <authorList>
            <person name="Parey K."/>
            <person name="Haapanen O."/>
            <person name="Sharma V."/>
            <person name="Kofeler H."/>
            <person name="Zullig T."/>
            <person name="Prinz S."/>
            <person name="Siegmund K."/>
            <person name="Wittig I."/>
            <person name="Mills D.J."/>
            <person name="Vonck J."/>
            <person name="Kuhlbrandt W."/>
            <person name="Zickermann V."/>
        </authorList>
    </citation>
    <scope>STRUCTURE BY ELECTRON MICROSCOPY (3.20 ANGSTROMS)</scope>
</reference>
<evidence type="ECO:0000313" key="2">
    <source>
        <dbReference type="EMBL" id="AOW04244.1"/>
    </source>
</evidence>
<dbReference type="PDB" id="7B0N">
    <property type="method" value="EM"/>
    <property type="resolution" value="3.70 A"/>
    <property type="chains" value="i=1-90"/>
</dbReference>
<evidence type="ECO:0007829" key="7">
    <source>
        <dbReference type="PDB" id="6RFR"/>
    </source>
</evidence>
<dbReference type="AlphaFoldDB" id="A0A1H6Q311"/>
<evidence type="ECO:0000313" key="4">
    <source>
        <dbReference type="Proteomes" id="UP000182444"/>
    </source>
</evidence>
<reference evidence="9" key="5">
    <citation type="journal article" date="2020" name="Nat. Struct. Mol. Biol.">
        <title>Mitochondrial complex I structure reveals ordered water molecules for catalysis and proton translocation.</title>
        <authorList>
            <person name="Grba D.N."/>
            <person name="Hirst J."/>
        </authorList>
    </citation>
    <scope>STRUCTURE BY ELECTRON MICROSCOPY (2.70 ANGSTROMS)</scope>
</reference>
<dbReference type="EMDB" id="EMD-10711"/>
<evidence type="ECO:0000256" key="1">
    <source>
        <dbReference type="SAM" id="Phobius"/>
    </source>
</evidence>
<accession>A0A1H6Q311</accession>
<sequence length="90" mass="9783">MGGGRYPFPKDVISMTGGWWANPSNWKLNGLFATGIAVGLALWVSTATLPYTRRREGITSESDISKWNAAAGVWRERHGKISTGEAAESE</sequence>
<dbReference type="EMDB" id="EMD-4874"/>
<proteinExistence type="evidence at protein level"/>
<protein>
    <submittedName>
        <fullName evidence="2">Uncharacterized protein</fullName>
    </submittedName>
</protein>
<evidence type="ECO:0000313" key="5">
    <source>
        <dbReference type="Proteomes" id="UP000256601"/>
    </source>
</evidence>
<keyword evidence="6 7" id="KW-0002">3D-structure</keyword>
<keyword evidence="1" id="KW-1133">Transmembrane helix</keyword>
<gene>
    <name evidence="3" type="ORF">B0I71DRAFT_133979</name>
    <name evidence="2" type="ORF">YALI1_D22691g</name>
</gene>
<dbReference type="PDB" id="6RFR">
    <property type="method" value="EM"/>
    <property type="resolution" value="3.20 A"/>
    <property type="chains" value="i=1-90"/>
</dbReference>
<keyword evidence="1" id="KW-0812">Transmembrane</keyword>
<dbReference type="SMR" id="A0A1H6Q311"/>
<evidence type="ECO:0007829" key="9">
    <source>
        <dbReference type="PDB" id="6YJ4"/>
    </source>
</evidence>
<dbReference type="EMBL" id="KZ859026">
    <property type="protein sequence ID" value="RDW24631.1"/>
    <property type="molecule type" value="Genomic_DNA"/>
</dbReference>
<dbReference type="EMDB" id="EMD-10815"/>
<feature type="transmembrane region" description="Helical" evidence="1">
    <location>
        <begin position="30"/>
        <end position="51"/>
    </location>
</feature>
<dbReference type="EMDB" id="EMD-4872"/>
<evidence type="ECO:0000313" key="3">
    <source>
        <dbReference type="EMBL" id="RDW24631.1"/>
    </source>
</evidence>
<dbReference type="IntAct" id="A0A1H6Q311">
    <property type="interactions" value="1"/>
</dbReference>
<dbReference type="Proteomes" id="UP000256601">
    <property type="component" value="Unassembled WGS sequence"/>
</dbReference>
<name>A0A1H6Q311_YARLL</name>
<reference evidence="8" key="4">
    <citation type="journal article" date="2020" name="Nat. Commun.">
        <title>Essential role of accessory subunit LYRM6 in the mechanism of mitochondrial complex I.</title>
        <authorList>
            <person name="Galemou Yoga E."/>
            <person name="Parey K."/>
            <person name="Djurabekova A."/>
            <person name="Haapanen O."/>
            <person name="Siegmund K."/>
            <person name="Zwicker K."/>
            <person name="Sharma V."/>
            <person name="Zickermann V."/>
            <person name="Angerer H."/>
        </authorList>
    </citation>
    <scope>STRUCTURE BY ELECTRON MICROSCOPY (2.96 ANGSTROMS)</scope>
</reference>
<organism evidence="2 4">
    <name type="scientific">Yarrowia lipolytica</name>
    <name type="common">Candida lipolytica</name>
    <dbReference type="NCBI Taxonomy" id="4952"/>
    <lineage>
        <taxon>Eukaryota</taxon>
        <taxon>Fungi</taxon>
        <taxon>Dikarya</taxon>
        <taxon>Ascomycota</taxon>
        <taxon>Saccharomycotina</taxon>
        <taxon>Dipodascomycetes</taxon>
        <taxon>Dipodascales</taxon>
        <taxon>Dipodascales incertae sedis</taxon>
        <taxon>Yarrowia</taxon>
    </lineage>
</organism>
<reference evidence="3 5" key="2">
    <citation type="submission" date="2018-07" db="EMBL/GenBank/DDBJ databases">
        <title>Draft Genome Assemblies for Five Robust Yarrowia lipolytica Strains Exhibiting High Lipid Production and Pentose Sugar Utilization and Sugar Alcohol Secretion from Undetoxified Lignocellulosic Biomass Hydrolysates.</title>
        <authorList>
            <consortium name="DOE Joint Genome Institute"/>
            <person name="Walker C."/>
            <person name="Ryu S."/>
            <person name="Na H."/>
            <person name="Zane M."/>
            <person name="LaButti K."/>
            <person name="Lipzen A."/>
            <person name="Haridas S."/>
            <person name="Barry K."/>
            <person name="Grigoriev I.V."/>
            <person name="Quarterman J."/>
            <person name="Slininger P."/>
            <person name="Dien B."/>
            <person name="Trinh C.T."/>
        </authorList>
    </citation>
    <scope>NUCLEOTIDE SEQUENCE [LARGE SCALE GENOMIC DNA]</scope>
    <source>
        <strain evidence="3 5">YB392</strain>
    </source>
</reference>
<dbReference type="PDB" id="7O6Y">
    <property type="method" value="EM"/>
    <property type="resolution" value="3.40 A"/>
    <property type="chains" value="i=1-90"/>
</dbReference>
<dbReference type="EMBL" id="CP017556">
    <property type="protein sequence ID" value="AOW04244.1"/>
    <property type="molecule type" value="Genomic_DNA"/>
</dbReference>
<evidence type="ECO:0007829" key="10">
    <source>
        <dbReference type="PDB" id="7B0N"/>
    </source>
</evidence>
<evidence type="ECO:0007829" key="8">
    <source>
        <dbReference type="PDB" id="6Y79"/>
    </source>
</evidence>
<dbReference type="PDBsum" id="6RFQ"/>
<keyword evidence="1" id="KW-0472">Membrane</keyword>
<dbReference type="PDBsum" id="6RFR"/>